<proteinExistence type="inferred from homology"/>
<comment type="subunit">
    <text evidence="3">Monomer.</text>
</comment>
<evidence type="ECO:0000256" key="5">
    <source>
        <dbReference type="ARBA" id="ARBA00022729"/>
    </source>
</evidence>
<comment type="similarity">
    <text evidence="2">Belongs to the GMC oxidoreductase family.</text>
</comment>
<accession>A0A9P5X2W5</accession>
<keyword evidence="5" id="KW-0732">Signal</keyword>
<keyword evidence="4" id="KW-0285">Flavoprotein</keyword>
<dbReference type="GO" id="GO:0016614">
    <property type="term" value="F:oxidoreductase activity, acting on CH-OH group of donors"/>
    <property type="evidence" value="ECO:0007669"/>
    <property type="project" value="InterPro"/>
</dbReference>
<dbReference type="SUPFAM" id="SSF54373">
    <property type="entry name" value="FAD-linked reductases, C-terminal domain"/>
    <property type="match status" value="1"/>
</dbReference>
<organism evidence="10 11">
    <name type="scientific">Macrolepiota fuliginosa MF-IS2</name>
    <dbReference type="NCBI Taxonomy" id="1400762"/>
    <lineage>
        <taxon>Eukaryota</taxon>
        <taxon>Fungi</taxon>
        <taxon>Dikarya</taxon>
        <taxon>Basidiomycota</taxon>
        <taxon>Agaricomycotina</taxon>
        <taxon>Agaricomycetes</taxon>
        <taxon>Agaricomycetidae</taxon>
        <taxon>Agaricales</taxon>
        <taxon>Agaricineae</taxon>
        <taxon>Agaricaceae</taxon>
        <taxon>Macrolepiota</taxon>
    </lineage>
</organism>
<dbReference type="PANTHER" id="PTHR11552">
    <property type="entry name" value="GLUCOSE-METHANOL-CHOLINE GMC OXIDOREDUCTASE"/>
    <property type="match status" value="1"/>
</dbReference>
<dbReference type="AlphaFoldDB" id="A0A9P5X2W5"/>
<evidence type="ECO:0000256" key="1">
    <source>
        <dbReference type="ARBA" id="ARBA00001974"/>
    </source>
</evidence>
<dbReference type="EMBL" id="MU151455">
    <property type="protein sequence ID" value="KAF9443599.1"/>
    <property type="molecule type" value="Genomic_DNA"/>
</dbReference>
<evidence type="ECO:0000259" key="9">
    <source>
        <dbReference type="Pfam" id="PF05199"/>
    </source>
</evidence>
<dbReference type="Gene3D" id="3.50.50.60">
    <property type="entry name" value="FAD/NAD(P)-binding domain"/>
    <property type="match status" value="1"/>
</dbReference>
<dbReference type="OrthoDB" id="269227at2759"/>
<evidence type="ECO:0000256" key="6">
    <source>
        <dbReference type="ARBA" id="ARBA00022827"/>
    </source>
</evidence>
<keyword evidence="11" id="KW-1185">Reference proteome</keyword>
<keyword evidence="6" id="KW-0274">FAD</keyword>
<keyword evidence="7" id="KW-0560">Oxidoreductase</keyword>
<comment type="caution">
    <text evidence="10">The sequence shown here is derived from an EMBL/GenBank/DDBJ whole genome shotgun (WGS) entry which is preliminary data.</text>
</comment>
<dbReference type="GO" id="GO:0050660">
    <property type="term" value="F:flavin adenine dinucleotide binding"/>
    <property type="evidence" value="ECO:0007669"/>
    <property type="project" value="InterPro"/>
</dbReference>
<evidence type="ECO:0000256" key="8">
    <source>
        <dbReference type="ARBA" id="ARBA00023180"/>
    </source>
</evidence>
<gene>
    <name evidence="10" type="ORF">P691DRAFT_679237</name>
</gene>
<sequence length="260" mass="28235">MQEQLDLWYKSRSGLYSAAPRTLGLAAAFDLLSKDRVSELVNNARRDIDKYAFQYANGNDALQQGIKAQHEIALDLYDQDQQAPIELNVEPGYSGPTPLAGRGGKNFTTVSAVLYSPLSRGRSHITSTNATAQPAVDPVYLSHPMDVAVLIGGVQATRKVLRAPPLNSIFVEEFEPGTDIGGSDKRVEAYIRNVAGGDNHEVGTMPMMPRSLGGVVDTELKVYGIYNVRIVDAGIIPMPISSHLAATIYMIGEKVRDPFC</sequence>
<comment type="cofactor">
    <cofactor evidence="1">
        <name>FAD</name>
        <dbReference type="ChEBI" id="CHEBI:57692"/>
    </cofactor>
</comment>
<evidence type="ECO:0000256" key="7">
    <source>
        <dbReference type="ARBA" id="ARBA00023002"/>
    </source>
</evidence>
<dbReference type="Proteomes" id="UP000807342">
    <property type="component" value="Unassembled WGS sequence"/>
</dbReference>
<dbReference type="Gene3D" id="3.30.560.10">
    <property type="entry name" value="Glucose Oxidase, domain 3"/>
    <property type="match status" value="1"/>
</dbReference>
<feature type="domain" description="Glucose-methanol-choline oxidoreductase C-terminal" evidence="9">
    <location>
        <begin position="117"/>
        <end position="252"/>
    </location>
</feature>
<evidence type="ECO:0000256" key="2">
    <source>
        <dbReference type="ARBA" id="ARBA00010790"/>
    </source>
</evidence>
<name>A0A9P5X2W5_9AGAR</name>
<dbReference type="Pfam" id="PF05199">
    <property type="entry name" value="GMC_oxred_C"/>
    <property type="match status" value="1"/>
</dbReference>
<dbReference type="InterPro" id="IPR012132">
    <property type="entry name" value="GMC_OxRdtase"/>
</dbReference>
<evidence type="ECO:0000313" key="10">
    <source>
        <dbReference type="EMBL" id="KAF9443599.1"/>
    </source>
</evidence>
<evidence type="ECO:0000313" key="11">
    <source>
        <dbReference type="Proteomes" id="UP000807342"/>
    </source>
</evidence>
<evidence type="ECO:0000256" key="4">
    <source>
        <dbReference type="ARBA" id="ARBA00022630"/>
    </source>
</evidence>
<keyword evidence="8" id="KW-0325">Glycoprotein</keyword>
<dbReference type="InterPro" id="IPR007867">
    <property type="entry name" value="GMC_OxRtase_C"/>
</dbReference>
<dbReference type="InterPro" id="IPR036188">
    <property type="entry name" value="FAD/NAD-bd_sf"/>
</dbReference>
<dbReference type="SUPFAM" id="SSF51905">
    <property type="entry name" value="FAD/NAD(P)-binding domain"/>
    <property type="match status" value="1"/>
</dbReference>
<protein>
    <submittedName>
        <fullName evidence="10">GMC oxidoreductase</fullName>
    </submittedName>
</protein>
<reference evidence="10" key="1">
    <citation type="submission" date="2020-11" db="EMBL/GenBank/DDBJ databases">
        <authorList>
            <consortium name="DOE Joint Genome Institute"/>
            <person name="Ahrendt S."/>
            <person name="Riley R."/>
            <person name="Andreopoulos W."/>
            <person name="Labutti K."/>
            <person name="Pangilinan J."/>
            <person name="Ruiz-Duenas F.J."/>
            <person name="Barrasa J.M."/>
            <person name="Sanchez-Garcia M."/>
            <person name="Camarero S."/>
            <person name="Miyauchi S."/>
            <person name="Serrano A."/>
            <person name="Linde D."/>
            <person name="Babiker R."/>
            <person name="Drula E."/>
            <person name="Ayuso-Fernandez I."/>
            <person name="Pacheco R."/>
            <person name="Padilla G."/>
            <person name="Ferreira P."/>
            <person name="Barriuso J."/>
            <person name="Kellner H."/>
            <person name="Castanera R."/>
            <person name="Alfaro M."/>
            <person name="Ramirez L."/>
            <person name="Pisabarro A.G."/>
            <person name="Kuo A."/>
            <person name="Tritt A."/>
            <person name="Lipzen A."/>
            <person name="He G."/>
            <person name="Yan M."/>
            <person name="Ng V."/>
            <person name="Cullen D."/>
            <person name="Martin F."/>
            <person name="Rosso M.-N."/>
            <person name="Henrissat B."/>
            <person name="Hibbett D."/>
            <person name="Martinez A.T."/>
            <person name="Grigoriev I.V."/>
        </authorList>
    </citation>
    <scope>NUCLEOTIDE SEQUENCE</scope>
    <source>
        <strain evidence="10">MF-IS2</strain>
    </source>
</reference>
<evidence type="ECO:0000256" key="3">
    <source>
        <dbReference type="ARBA" id="ARBA00011245"/>
    </source>
</evidence>
<dbReference type="PANTHER" id="PTHR11552:SF201">
    <property type="entry name" value="GLUCOSE-METHANOL-CHOLINE OXIDOREDUCTASE N-TERMINAL DOMAIN-CONTAINING PROTEIN"/>
    <property type="match status" value="1"/>
</dbReference>